<evidence type="ECO:0000259" key="5">
    <source>
        <dbReference type="PROSITE" id="PS50968"/>
    </source>
</evidence>
<dbReference type="SUPFAM" id="SSF51230">
    <property type="entry name" value="Single hybrid motif"/>
    <property type="match status" value="1"/>
</dbReference>
<dbReference type="NCBIfam" id="TIGR00527">
    <property type="entry name" value="gcvH"/>
    <property type="match status" value="1"/>
</dbReference>
<dbReference type="PANTHER" id="PTHR11715">
    <property type="entry name" value="GLYCINE CLEAVAGE SYSTEM H PROTEIN"/>
    <property type="match status" value="1"/>
</dbReference>
<dbReference type="HAMAP" id="MF_00272">
    <property type="entry name" value="GcvH"/>
    <property type="match status" value="1"/>
</dbReference>
<dbReference type="CDD" id="cd06848">
    <property type="entry name" value="GCS_H"/>
    <property type="match status" value="1"/>
</dbReference>
<evidence type="ECO:0000313" key="6">
    <source>
        <dbReference type="EMBL" id="MBB5069749.1"/>
    </source>
</evidence>
<dbReference type="InterPro" id="IPR011053">
    <property type="entry name" value="Single_hybrid_motif"/>
</dbReference>
<protein>
    <recommendedName>
        <fullName evidence="3">Glycine cleavage system H protein</fullName>
    </recommendedName>
</protein>
<dbReference type="GO" id="GO:0009249">
    <property type="term" value="P:protein lipoylation"/>
    <property type="evidence" value="ECO:0007669"/>
    <property type="project" value="TreeGrafter"/>
</dbReference>
<dbReference type="Pfam" id="PF01597">
    <property type="entry name" value="GCV_H"/>
    <property type="match status" value="1"/>
</dbReference>
<dbReference type="NCBIfam" id="NF002270">
    <property type="entry name" value="PRK01202.1"/>
    <property type="match status" value="1"/>
</dbReference>
<gene>
    <name evidence="3" type="primary">gcvH</name>
    <name evidence="6" type="ORF">BJ969_002837</name>
</gene>
<dbReference type="EMBL" id="JACHIV010000001">
    <property type="protein sequence ID" value="MBB5069749.1"/>
    <property type="molecule type" value="Genomic_DNA"/>
</dbReference>
<comment type="function">
    <text evidence="3">The glycine cleavage system catalyzes the degradation of glycine. The H protein shuttles the methylamine group of glycine from the P protein to the T protein.</text>
</comment>
<evidence type="ECO:0000256" key="1">
    <source>
        <dbReference type="ARBA" id="ARBA00009249"/>
    </source>
</evidence>
<dbReference type="Gene3D" id="2.40.50.100">
    <property type="match status" value="1"/>
</dbReference>
<dbReference type="AlphaFoldDB" id="A0A840NKE2"/>
<dbReference type="PANTHER" id="PTHR11715:SF3">
    <property type="entry name" value="GLYCINE CLEAVAGE SYSTEM H PROTEIN-RELATED"/>
    <property type="match status" value="1"/>
</dbReference>
<keyword evidence="7" id="KW-1185">Reference proteome</keyword>
<comment type="caution">
    <text evidence="6">The sequence shown here is derived from an EMBL/GenBank/DDBJ whole genome shotgun (WGS) entry which is preliminary data.</text>
</comment>
<dbReference type="InterPro" id="IPR017453">
    <property type="entry name" value="GCV_H_sub"/>
</dbReference>
<sequence length="155" mass="16760">MARRDHCARVRWRTSAPAPRLDEEGGTPVAPDGIKYTQEHEWVLRTGADTVRVGITDYAQQQLGDVVFVQLPEVGETVEAGGGIGEVESTKSVSDIYAPVAGEIVARNEQLDEQPELVNSAPFGDGWMIEIKLADPAAPDGLLEESDYQGLIDQG</sequence>
<dbReference type="InterPro" id="IPR002930">
    <property type="entry name" value="GCV_H"/>
</dbReference>
<comment type="cofactor">
    <cofactor evidence="3">
        <name>(R)-lipoate</name>
        <dbReference type="ChEBI" id="CHEBI:83088"/>
    </cofactor>
    <text evidence="3">Binds 1 lipoyl cofactor covalently.</text>
</comment>
<dbReference type="PROSITE" id="PS00189">
    <property type="entry name" value="LIPOYL"/>
    <property type="match status" value="1"/>
</dbReference>
<evidence type="ECO:0000256" key="2">
    <source>
        <dbReference type="ARBA" id="ARBA00022823"/>
    </source>
</evidence>
<dbReference type="Proteomes" id="UP000580474">
    <property type="component" value="Unassembled WGS sequence"/>
</dbReference>
<dbReference type="InterPro" id="IPR003016">
    <property type="entry name" value="2-oxoA_DH_lipoyl-BS"/>
</dbReference>
<dbReference type="GO" id="GO:0005829">
    <property type="term" value="C:cytosol"/>
    <property type="evidence" value="ECO:0007669"/>
    <property type="project" value="TreeGrafter"/>
</dbReference>
<feature type="modified residue" description="N6-lipoyllysine" evidence="3 4">
    <location>
        <position position="91"/>
    </location>
</feature>
<evidence type="ECO:0000256" key="4">
    <source>
        <dbReference type="PIRSR" id="PIRSR617453-50"/>
    </source>
</evidence>
<dbReference type="GO" id="GO:0005960">
    <property type="term" value="C:glycine cleavage complex"/>
    <property type="evidence" value="ECO:0007669"/>
    <property type="project" value="InterPro"/>
</dbReference>
<keyword evidence="2 3" id="KW-0450">Lipoyl</keyword>
<dbReference type="GO" id="GO:0019464">
    <property type="term" value="P:glycine decarboxylation via glycine cleavage system"/>
    <property type="evidence" value="ECO:0007669"/>
    <property type="project" value="UniProtKB-UniRule"/>
</dbReference>
<comment type="subunit">
    <text evidence="3">The glycine cleavage system is composed of four proteins: P, T, L and H.</text>
</comment>
<dbReference type="InterPro" id="IPR000089">
    <property type="entry name" value="Biotin_lipoyl"/>
</dbReference>
<dbReference type="PROSITE" id="PS50968">
    <property type="entry name" value="BIOTINYL_LIPOYL"/>
    <property type="match status" value="1"/>
</dbReference>
<reference evidence="6 7" key="1">
    <citation type="submission" date="2020-08" db="EMBL/GenBank/DDBJ databases">
        <title>Sequencing the genomes of 1000 actinobacteria strains.</title>
        <authorList>
            <person name="Klenk H.-P."/>
        </authorList>
    </citation>
    <scope>NUCLEOTIDE SEQUENCE [LARGE SCALE GENOMIC DNA]</scope>
    <source>
        <strain evidence="6 7">DSM 45582</strain>
    </source>
</reference>
<evidence type="ECO:0000256" key="3">
    <source>
        <dbReference type="HAMAP-Rule" id="MF_00272"/>
    </source>
</evidence>
<evidence type="ECO:0000313" key="7">
    <source>
        <dbReference type="Proteomes" id="UP000580474"/>
    </source>
</evidence>
<organism evidence="6 7">
    <name type="scientific">Saccharopolyspora gloriosae</name>
    <dbReference type="NCBI Taxonomy" id="455344"/>
    <lineage>
        <taxon>Bacteria</taxon>
        <taxon>Bacillati</taxon>
        <taxon>Actinomycetota</taxon>
        <taxon>Actinomycetes</taxon>
        <taxon>Pseudonocardiales</taxon>
        <taxon>Pseudonocardiaceae</taxon>
        <taxon>Saccharopolyspora</taxon>
    </lineage>
</organism>
<proteinExistence type="inferred from homology"/>
<dbReference type="InterPro" id="IPR033753">
    <property type="entry name" value="GCV_H/Fam206"/>
</dbReference>
<comment type="similarity">
    <text evidence="1 3">Belongs to the GcvH family.</text>
</comment>
<accession>A0A840NKE2</accession>
<name>A0A840NKE2_9PSEU</name>
<feature type="domain" description="Lipoyl-binding" evidence="5">
    <location>
        <begin position="50"/>
        <end position="132"/>
    </location>
</feature>